<keyword evidence="4 5" id="KW-0413">Isomerase</keyword>
<dbReference type="Gene3D" id="2.40.37.10">
    <property type="entry name" value="Lyase, Ornithine Decarboxylase, Chain A, domain 1"/>
    <property type="match status" value="1"/>
</dbReference>
<feature type="active site" description="Proton acceptor; specific for L-alanine" evidence="5">
    <location>
        <position position="271"/>
    </location>
</feature>
<evidence type="ECO:0000256" key="3">
    <source>
        <dbReference type="ARBA" id="ARBA00022898"/>
    </source>
</evidence>
<dbReference type="AlphaFoldDB" id="A0A1T5AH62"/>
<name>A0A1T5AH62_9FLAO</name>
<accession>A0A1T5AH62</accession>
<evidence type="ECO:0000313" key="10">
    <source>
        <dbReference type="Proteomes" id="UP000190339"/>
    </source>
</evidence>
<dbReference type="EMBL" id="FUYL01000002">
    <property type="protein sequence ID" value="SKB33973.1"/>
    <property type="molecule type" value="Genomic_DNA"/>
</dbReference>
<evidence type="ECO:0000256" key="5">
    <source>
        <dbReference type="HAMAP-Rule" id="MF_01201"/>
    </source>
</evidence>
<feature type="binding site" evidence="5 7">
    <location>
        <position position="320"/>
    </location>
    <ligand>
        <name>substrate</name>
    </ligand>
</feature>
<comment type="function">
    <text evidence="5">Catalyzes the interconversion of L-alanine and D-alanine. May also act on other amino acids.</text>
</comment>
<dbReference type="STRING" id="561365.SAMN05660866_00931"/>
<feature type="binding site" evidence="5 7">
    <location>
        <position position="143"/>
    </location>
    <ligand>
        <name>substrate</name>
    </ligand>
</feature>
<evidence type="ECO:0000256" key="6">
    <source>
        <dbReference type="PIRSR" id="PIRSR600821-50"/>
    </source>
</evidence>
<dbReference type="GO" id="GO:0030170">
    <property type="term" value="F:pyridoxal phosphate binding"/>
    <property type="evidence" value="ECO:0007669"/>
    <property type="project" value="UniProtKB-UniRule"/>
</dbReference>
<dbReference type="InterPro" id="IPR011079">
    <property type="entry name" value="Ala_racemase_C"/>
</dbReference>
<evidence type="ECO:0000256" key="1">
    <source>
        <dbReference type="ARBA" id="ARBA00000316"/>
    </source>
</evidence>
<dbReference type="PANTHER" id="PTHR30511">
    <property type="entry name" value="ALANINE RACEMASE"/>
    <property type="match status" value="1"/>
</dbReference>
<dbReference type="SUPFAM" id="SSF51419">
    <property type="entry name" value="PLP-binding barrel"/>
    <property type="match status" value="1"/>
</dbReference>
<feature type="modified residue" description="N6-(pyridoxal phosphate)lysine" evidence="5 6">
    <location>
        <position position="45"/>
    </location>
</feature>
<dbReference type="GO" id="GO:0030632">
    <property type="term" value="P:D-alanine biosynthetic process"/>
    <property type="evidence" value="ECO:0007669"/>
    <property type="project" value="UniProtKB-UniRule"/>
</dbReference>
<dbReference type="FunFam" id="3.20.20.10:FF:000002">
    <property type="entry name" value="Alanine racemase"/>
    <property type="match status" value="1"/>
</dbReference>
<organism evidence="9 10">
    <name type="scientific">Maribacter arcticus</name>
    <dbReference type="NCBI Taxonomy" id="561365"/>
    <lineage>
        <taxon>Bacteria</taxon>
        <taxon>Pseudomonadati</taxon>
        <taxon>Bacteroidota</taxon>
        <taxon>Flavobacteriia</taxon>
        <taxon>Flavobacteriales</taxon>
        <taxon>Flavobacteriaceae</taxon>
        <taxon>Maribacter</taxon>
    </lineage>
</organism>
<dbReference type="SUPFAM" id="SSF50621">
    <property type="entry name" value="Alanine racemase C-terminal domain-like"/>
    <property type="match status" value="1"/>
</dbReference>
<dbReference type="SMART" id="SM01005">
    <property type="entry name" value="Ala_racemase_C"/>
    <property type="match status" value="1"/>
</dbReference>
<evidence type="ECO:0000256" key="2">
    <source>
        <dbReference type="ARBA" id="ARBA00001933"/>
    </source>
</evidence>
<feature type="domain" description="Alanine racemase C-terminal" evidence="8">
    <location>
        <begin position="250"/>
        <end position="374"/>
    </location>
</feature>
<dbReference type="PANTHER" id="PTHR30511:SF0">
    <property type="entry name" value="ALANINE RACEMASE, CATABOLIC-RELATED"/>
    <property type="match status" value="1"/>
</dbReference>
<dbReference type="NCBIfam" id="TIGR00492">
    <property type="entry name" value="alr"/>
    <property type="match status" value="1"/>
</dbReference>
<evidence type="ECO:0000313" key="9">
    <source>
        <dbReference type="EMBL" id="SKB33973.1"/>
    </source>
</evidence>
<dbReference type="InterPro" id="IPR001608">
    <property type="entry name" value="Ala_racemase_N"/>
</dbReference>
<dbReference type="HAMAP" id="MF_01201">
    <property type="entry name" value="Ala_racemase"/>
    <property type="match status" value="1"/>
</dbReference>
<dbReference type="EC" id="5.1.1.1" evidence="5"/>
<evidence type="ECO:0000256" key="4">
    <source>
        <dbReference type="ARBA" id="ARBA00023235"/>
    </source>
</evidence>
<dbReference type="InterPro" id="IPR000821">
    <property type="entry name" value="Ala_racemase"/>
</dbReference>
<comment type="catalytic activity">
    <reaction evidence="1 5">
        <text>L-alanine = D-alanine</text>
        <dbReference type="Rhea" id="RHEA:20249"/>
        <dbReference type="ChEBI" id="CHEBI:57416"/>
        <dbReference type="ChEBI" id="CHEBI:57972"/>
        <dbReference type="EC" id="5.1.1.1"/>
    </reaction>
</comment>
<comment type="similarity">
    <text evidence="5">Belongs to the alanine racemase family.</text>
</comment>
<comment type="pathway">
    <text evidence="5">Amino-acid biosynthesis; D-alanine biosynthesis; D-alanine from L-alanine: step 1/1.</text>
</comment>
<sequence length="375" mass="41497">MVSKRNETTKTRETVLEIDLKALQHNYEYLRSKIKPETKFLAVVKAYAYGSDSQAISLHLQNLGVDYFAVAYANEGVHLREAGVTAPILVLHPQKVHFEILIEHSLEPSIYSKSILSDFILTAQELGVKNYPIHLKFNTGLNRLGLSAKELPEISELINKQDAVKVVAILSHLAATEDSDETEFTNLQLKRFEAICKDADATFNTKLLKHVLNTSGIINYPQAQYDMVRSGIGLYGYGNQPDVDTHLIPVATLKTIIAQKHSIPAGESVGYNRKYTSNSEIITATLPLGHADGIGREYGHGKTFVSVHGQLAPIIGNVCMDMIMIDVTNIECSEGDEVIIFGKELPASEFSQTANTISYELITGLSQRIKRLILD</sequence>
<feature type="active site" description="Proton acceptor; specific for D-alanine" evidence="5">
    <location>
        <position position="45"/>
    </location>
</feature>
<gene>
    <name evidence="9" type="ORF">SAMN05660866_00931</name>
</gene>
<evidence type="ECO:0000259" key="8">
    <source>
        <dbReference type="SMART" id="SM01005"/>
    </source>
</evidence>
<dbReference type="UniPathway" id="UPA00042">
    <property type="reaction ID" value="UER00497"/>
</dbReference>
<dbReference type="Gene3D" id="3.20.20.10">
    <property type="entry name" value="Alanine racemase"/>
    <property type="match status" value="1"/>
</dbReference>
<dbReference type="CDD" id="cd00430">
    <property type="entry name" value="PLPDE_III_AR"/>
    <property type="match status" value="1"/>
</dbReference>
<reference evidence="10" key="1">
    <citation type="submission" date="2017-02" db="EMBL/GenBank/DDBJ databases">
        <authorList>
            <person name="Varghese N."/>
            <person name="Submissions S."/>
        </authorList>
    </citation>
    <scope>NUCLEOTIDE SEQUENCE [LARGE SCALE GENOMIC DNA]</scope>
    <source>
        <strain evidence="10">DSM 23546</strain>
    </source>
</reference>
<keyword evidence="10" id="KW-1185">Reference proteome</keyword>
<dbReference type="Pfam" id="PF00842">
    <property type="entry name" value="Ala_racemase_C"/>
    <property type="match status" value="1"/>
</dbReference>
<dbReference type="GO" id="GO:0008784">
    <property type="term" value="F:alanine racemase activity"/>
    <property type="evidence" value="ECO:0007669"/>
    <property type="project" value="UniProtKB-UniRule"/>
</dbReference>
<comment type="cofactor">
    <cofactor evidence="2 5 6">
        <name>pyridoxal 5'-phosphate</name>
        <dbReference type="ChEBI" id="CHEBI:597326"/>
    </cofactor>
</comment>
<dbReference type="PRINTS" id="PR00992">
    <property type="entry name" value="ALARACEMASE"/>
</dbReference>
<dbReference type="RefSeq" id="WP_079511429.1">
    <property type="nucleotide sequence ID" value="NZ_FUYL01000002.1"/>
</dbReference>
<proteinExistence type="inferred from homology"/>
<dbReference type="Proteomes" id="UP000190339">
    <property type="component" value="Unassembled WGS sequence"/>
</dbReference>
<dbReference type="InterPro" id="IPR029066">
    <property type="entry name" value="PLP-binding_barrel"/>
</dbReference>
<dbReference type="OrthoDB" id="9801978at2"/>
<dbReference type="InterPro" id="IPR009006">
    <property type="entry name" value="Ala_racemase/Decarboxylase_C"/>
</dbReference>
<protein>
    <recommendedName>
        <fullName evidence="5">Alanine racemase</fullName>
        <ecNumber evidence="5">5.1.1.1</ecNumber>
    </recommendedName>
</protein>
<evidence type="ECO:0000256" key="7">
    <source>
        <dbReference type="PIRSR" id="PIRSR600821-52"/>
    </source>
</evidence>
<keyword evidence="3 5" id="KW-0663">Pyridoxal phosphate</keyword>
<dbReference type="Pfam" id="PF01168">
    <property type="entry name" value="Ala_racemase_N"/>
    <property type="match status" value="1"/>
</dbReference>
<dbReference type="GO" id="GO:0005829">
    <property type="term" value="C:cytosol"/>
    <property type="evidence" value="ECO:0007669"/>
    <property type="project" value="TreeGrafter"/>
</dbReference>